<protein>
    <submittedName>
        <fullName evidence="2">Uncharacterized protein</fullName>
    </submittedName>
</protein>
<sequence length="113" mass="11942">MARAARLLLGALLCGVGQLESEDDRDTAVFRGFVLEPVKAVIVTAVSVSYVGNSTGGLSLVLSFIMNFQLGLPIRLGFQSLTVVQKTLQGSQLGDFLLVRAKALEIGAEAGFE</sequence>
<gene>
    <name evidence="2" type="ORF">DUI87_17258</name>
</gene>
<name>A0A3M0JY27_HIRRU</name>
<feature type="signal peptide" evidence="1">
    <location>
        <begin position="1"/>
        <end position="21"/>
    </location>
</feature>
<evidence type="ECO:0000256" key="1">
    <source>
        <dbReference type="SAM" id="SignalP"/>
    </source>
</evidence>
<reference evidence="2 3" key="1">
    <citation type="submission" date="2018-07" db="EMBL/GenBank/DDBJ databases">
        <title>A high quality draft genome assembly of the barn swallow (H. rustica rustica).</title>
        <authorList>
            <person name="Formenti G."/>
            <person name="Chiara M."/>
            <person name="Poveda L."/>
            <person name="Francoijs K.-J."/>
            <person name="Bonisoli-Alquati A."/>
            <person name="Canova L."/>
            <person name="Gianfranceschi L."/>
            <person name="Horner D.S."/>
            <person name="Saino N."/>
        </authorList>
    </citation>
    <scope>NUCLEOTIDE SEQUENCE [LARGE SCALE GENOMIC DNA]</scope>
    <source>
        <strain evidence="2">Chelidonia</strain>
        <tissue evidence="2">Blood</tissue>
    </source>
</reference>
<dbReference type="Proteomes" id="UP000269221">
    <property type="component" value="Unassembled WGS sequence"/>
</dbReference>
<organism evidence="2 3">
    <name type="scientific">Hirundo rustica rustica</name>
    <dbReference type="NCBI Taxonomy" id="333673"/>
    <lineage>
        <taxon>Eukaryota</taxon>
        <taxon>Metazoa</taxon>
        <taxon>Chordata</taxon>
        <taxon>Craniata</taxon>
        <taxon>Vertebrata</taxon>
        <taxon>Euteleostomi</taxon>
        <taxon>Archelosauria</taxon>
        <taxon>Archosauria</taxon>
        <taxon>Dinosauria</taxon>
        <taxon>Saurischia</taxon>
        <taxon>Theropoda</taxon>
        <taxon>Coelurosauria</taxon>
        <taxon>Aves</taxon>
        <taxon>Neognathae</taxon>
        <taxon>Neoaves</taxon>
        <taxon>Telluraves</taxon>
        <taxon>Australaves</taxon>
        <taxon>Passeriformes</taxon>
        <taxon>Sylvioidea</taxon>
        <taxon>Hirundinidae</taxon>
        <taxon>Hirundo</taxon>
    </lineage>
</organism>
<accession>A0A3M0JY27</accession>
<comment type="caution">
    <text evidence="2">The sequence shown here is derived from an EMBL/GenBank/DDBJ whole genome shotgun (WGS) entry which is preliminary data.</text>
</comment>
<proteinExistence type="predicted"/>
<keyword evidence="3" id="KW-1185">Reference proteome</keyword>
<evidence type="ECO:0000313" key="3">
    <source>
        <dbReference type="Proteomes" id="UP000269221"/>
    </source>
</evidence>
<dbReference type="EMBL" id="QRBI01000121">
    <property type="protein sequence ID" value="RMC05715.1"/>
    <property type="molecule type" value="Genomic_DNA"/>
</dbReference>
<evidence type="ECO:0000313" key="2">
    <source>
        <dbReference type="EMBL" id="RMC05715.1"/>
    </source>
</evidence>
<feature type="chain" id="PRO_5018129249" evidence="1">
    <location>
        <begin position="22"/>
        <end position="113"/>
    </location>
</feature>
<dbReference type="AlphaFoldDB" id="A0A3M0JY27"/>
<keyword evidence="1" id="KW-0732">Signal</keyword>